<keyword evidence="5 7" id="KW-0472">Membrane</keyword>
<evidence type="ECO:0000256" key="1">
    <source>
        <dbReference type="ARBA" id="ARBA00004141"/>
    </source>
</evidence>
<feature type="transmembrane region" description="Helical" evidence="7">
    <location>
        <begin position="295"/>
        <end position="321"/>
    </location>
</feature>
<evidence type="ECO:0000256" key="3">
    <source>
        <dbReference type="ARBA" id="ARBA00022692"/>
    </source>
</evidence>
<dbReference type="Gene3D" id="1.20.1740.10">
    <property type="entry name" value="Amino acid/polyamine transporter I"/>
    <property type="match status" value="1"/>
</dbReference>
<keyword evidence="3 7" id="KW-0812">Transmembrane</keyword>
<evidence type="ECO:0000256" key="5">
    <source>
        <dbReference type="ARBA" id="ARBA00023136"/>
    </source>
</evidence>
<organism evidence="8 9">
    <name type="scientific">Clohesyomyces aquaticus</name>
    <dbReference type="NCBI Taxonomy" id="1231657"/>
    <lineage>
        <taxon>Eukaryota</taxon>
        <taxon>Fungi</taxon>
        <taxon>Dikarya</taxon>
        <taxon>Ascomycota</taxon>
        <taxon>Pezizomycotina</taxon>
        <taxon>Dothideomycetes</taxon>
        <taxon>Pleosporomycetidae</taxon>
        <taxon>Pleosporales</taxon>
        <taxon>Lindgomycetaceae</taxon>
        <taxon>Clohesyomyces</taxon>
    </lineage>
</organism>
<dbReference type="InterPro" id="IPR002293">
    <property type="entry name" value="AA/rel_permease1"/>
</dbReference>
<evidence type="ECO:0000256" key="7">
    <source>
        <dbReference type="SAM" id="Phobius"/>
    </source>
</evidence>
<dbReference type="PANTHER" id="PTHR45649:SF2">
    <property type="entry name" value="ACID PERMEASE, PUTATIVE-RELATED"/>
    <property type="match status" value="1"/>
</dbReference>
<feature type="transmembrane region" description="Helical" evidence="7">
    <location>
        <begin position="392"/>
        <end position="412"/>
    </location>
</feature>
<evidence type="ECO:0000256" key="2">
    <source>
        <dbReference type="ARBA" id="ARBA00022448"/>
    </source>
</evidence>
<evidence type="ECO:0000256" key="4">
    <source>
        <dbReference type="ARBA" id="ARBA00022989"/>
    </source>
</evidence>
<comment type="subcellular location">
    <subcellularLocation>
        <location evidence="1">Membrane</location>
        <topology evidence="1">Multi-pass membrane protein</topology>
    </subcellularLocation>
</comment>
<dbReference type="GO" id="GO:0016020">
    <property type="term" value="C:membrane"/>
    <property type="evidence" value="ECO:0007669"/>
    <property type="project" value="UniProtKB-SubCell"/>
</dbReference>
<feature type="transmembrane region" description="Helical" evidence="7">
    <location>
        <begin position="55"/>
        <end position="72"/>
    </location>
</feature>
<protein>
    <submittedName>
        <fullName evidence="8">Amino acid permease-domain-containing protein</fullName>
    </submittedName>
</protein>
<gene>
    <name evidence="8" type="ORF">BCR34DRAFT_615716</name>
</gene>
<feature type="transmembrane region" description="Helical" evidence="7">
    <location>
        <begin position="92"/>
        <end position="116"/>
    </location>
</feature>
<dbReference type="EMBL" id="MCFA01000084">
    <property type="protein sequence ID" value="ORY09606.1"/>
    <property type="molecule type" value="Genomic_DNA"/>
</dbReference>
<evidence type="ECO:0000256" key="6">
    <source>
        <dbReference type="SAM" id="MobiDB-lite"/>
    </source>
</evidence>
<feature type="transmembrane region" description="Helical" evidence="7">
    <location>
        <begin position="341"/>
        <end position="364"/>
    </location>
</feature>
<dbReference type="PANTHER" id="PTHR45649">
    <property type="entry name" value="AMINO-ACID PERMEASE BAT1"/>
    <property type="match status" value="1"/>
</dbReference>
<evidence type="ECO:0000313" key="9">
    <source>
        <dbReference type="Proteomes" id="UP000193144"/>
    </source>
</evidence>
<feature type="compositionally biased region" description="Basic and acidic residues" evidence="6">
    <location>
        <begin position="1"/>
        <end position="22"/>
    </location>
</feature>
<proteinExistence type="predicted"/>
<dbReference type="Proteomes" id="UP000193144">
    <property type="component" value="Unassembled WGS sequence"/>
</dbReference>
<comment type="caution">
    <text evidence="8">The sequence shown here is derived from an EMBL/GenBank/DDBJ whole genome shotgun (WGS) entry which is preliminary data.</text>
</comment>
<feature type="transmembrane region" description="Helical" evidence="7">
    <location>
        <begin position="493"/>
        <end position="512"/>
    </location>
</feature>
<feature type="transmembrane region" description="Helical" evidence="7">
    <location>
        <begin position="137"/>
        <end position="161"/>
    </location>
</feature>
<keyword evidence="9" id="KW-1185">Reference proteome</keyword>
<keyword evidence="4 7" id="KW-1133">Transmembrane helix</keyword>
<feature type="transmembrane region" description="Helical" evidence="7">
    <location>
        <begin position="251"/>
        <end position="274"/>
    </location>
</feature>
<dbReference type="GO" id="GO:0022857">
    <property type="term" value="F:transmembrane transporter activity"/>
    <property type="evidence" value="ECO:0007669"/>
    <property type="project" value="InterPro"/>
</dbReference>
<feature type="transmembrane region" description="Helical" evidence="7">
    <location>
        <begin position="462"/>
        <end position="481"/>
    </location>
</feature>
<dbReference type="AlphaFoldDB" id="A0A1Y1ZH73"/>
<name>A0A1Y1ZH73_9PLEO</name>
<evidence type="ECO:0000313" key="8">
    <source>
        <dbReference type="EMBL" id="ORY09606.1"/>
    </source>
</evidence>
<dbReference type="PIRSF" id="PIRSF006060">
    <property type="entry name" value="AA_transporter"/>
    <property type="match status" value="1"/>
</dbReference>
<feature type="transmembrane region" description="Helical" evidence="7">
    <location>
        <begin position="418"/>
        <end position="442"/>
    </location>
</feature>
<feature type="region of interest" description="Disordered" evidence="6">
    <location>
        <begin position="1"/>
        <end position="28"/>
    </location>
</feature>
<feature type="transmembrane region" description="Helical" evidence="7">
    <location>
        <begin position="181"/>
        <end position="201"/>
    </location>
</feature>
<reference evidence="8 9" key="1">
    <citation type="submission" date="2016-07" db="EMBL/GenBank/DDBJ databases">
        <title>Pervasive Adenine N6-methylation of Active Genes in Fungi.</title>
        <authorList>
            <consortium name="DOE Joint Genome Institute"/>
            <person name="Mondo S.J."/>
            <person name="Dannebaum R.O."/>
            <person name="Kuo R.C."/>
            <person name="Labutti K."/>
            <person name="Haridas S."/>
            <person name="Kuo A."/>
            <person name="Salamov A."/>
            <person name="Ahrendt S.R."/>
            <person name="Lipzen A."/>
            <person name="Sullivan W."/>
            <person name="Andreopoulos W.B."/>
            <person name="Clum A."/>
            <person name="Lindquist E."/>
            <person name="Daum C."/>
            <person name="Ramamoorthy G.K."/>
            <person name="Gryganskyi A."/>
            <person name="Culley D."/>
            <person name="Magnuson J.K."/>
            <person name="James T.Y."/>
            <person name="O'Malley M.A."/>
            <person name="Stajich J.E."/>
            <person name="Spatafora J.W."/>
            <person name="Visel A."/>
            <person name="Grigoriev I.V."/>
        </authorList>
    </citation>
    <scope>NUCLEOTIDE SEQUENCE [LARGE SCALE GENOMIC DNA]</scope>
    <source>
        <strain evidence="8 9">CBS 115471</strain>
    </source>
</reference>
<accession>A0A1Y1ZH73</accession>
<dbReference type="Pfam" id="PF13520">
    <property type="entry name" value="AA_permease_2"/>
    <property type="match status" value="1"/>
</dbReference>
<sequence length="529" mass="57685">MVSIGDDKVATSHVDSEPYHSEDGEENVFISEKEGMTADRRDMARMGKRQETRRNFHHITILGFTMVILSTWEAQLATAVYALGNGGTGGLIWGYLIVMIGFGFIVASLAEMASMAPTSGGQYHWVSEFAPRSCQRFLSFIVGWLGILGWGTAAATVTYLAGNQIQGLIILNKASYTPKSWHGTMLIWAILLVCLLFNTFFSRKLPLVEGIIVVLHVAGFFAVMVTLWVMADRAPADTVFKVFTDNMGWGNIQLSVMVGLVGAASCFVGVEAGAHMAEEVRDAAYVVPRAMMWTWVGNGLMGWVMAITFCFCVTDTLAVLITPLGVPFMQVFLNATGSKGGATGLTCLMLIIGIFGCVAVLATASRQLFAFARDKGIPFSNFFAMISPTYEIPLNAIYVTVTLVVILSLINIGSSVAFMQVVSLGVAAMLTTYTISIGCVALKRIRGEPLLPSKFNLGKWGLPINIISLIFIVFIYIFSFFPSAPHPTVESMNWAVLGYGCVILFAVVYYLIRGRHNYLGPVEYVRKGQ</sequence>
<feature type="transmembrane region" description="Helical" evidence="7">
    <location>
        <begin position="213"/>
        <end position="231"/>
    </location>
</feature>
<dbReference type="OrthoDB" id="3257095at2759"/>
<keyword evidence="2" id="KW-0813">Transport</keyword>